<feature type="domain" description="Response regulatory" evidence="3">
    <location>
        <begin position="6"/>
        <end position="122"/>
    </location>
</feature>
<evidence type="ECO:0000313" key="5">
    <source>
        <dbReference type="Proteomes" id="UP000052232"/>
    </source>
</evidence>
<dbReference type="PANTHER" id="PTHR44591">
    <property type="entry name" value="STRESS RESPONSE REGULATOR PROTEIN 1"/>
    <property type="match status" value="1"/>
</dbReference>
<gene>
    <name evidence="4" type="ORF">V473_21350</name>
</gene>
<dbReference type="Pfam" id="PF00072">
    <property type="entry name" value="Response_reg"/>
    <property type="match status" value="1"/>
</dbReference>
<keyword evidence="1 2" id="KW-0597">Phosphoprotein</keyword>
<dbReference type="PROSITE" id="PS50110">
    <property type="entry name" value="RESPONSE_REGULATORY"/>
    <property type="match status" value="1"/>
</dbReference>
<dbReference type="PATRIC" id="fig|1420583.3.peg.4083"/>
<evidence type="ECO:0000256" key="2">
    <source>
        <dbReference type="PROSITE-ProRule" id="PRU00169"/>
    </source>
</evidence>
<dbReference type="EMBL" id="JACT01000006">
    <property type="protein sequence ID" value="KMS52403.1"/>
    <property type="molecule type" value="Genomic_DNA"/>
</dbReference>
<keyword evidence="5" id="KW-1185">Reference proteome</keyword>
<dbReference type="RefSeq" id="WP_066608986.1">
    <property type="nucleotide sequence ID" value="NZ_KQ130437.1"/>
</dbReference>
<dbReference type="STRING" id="1420583.V473_21350"/>
<comment type="caution">
    <text evidence="4">The sequence shown here is derived from an EMBL/GenBank/DDBJ whole genome shotgun (WGS) entry which is preliminary data.</text>
</comment>
<proteinExistence type="predicted"/>
<dbReference type="InterPro" id="IPR001789">
    <property type="entry name" value="Sig_transdc_resp-reg_receiver"/>
</dbReference>
<sequence length="131" mass="13908">MTNDIFILVVEDETLIEEIVVSGLEDAGYTVVAAHTAEEAIAQLEKGDPVIRAIVTDVNFAPEKLTGWDVARRARERTADIPIIYMSGASGHEWTSHGVPNSVLIAKPFAIGQIVTAVSQLLNAGGPAVGE</sequence>
<reference evidence="4 5" key="1">
    <citation type="journal article" date="2015" name="G3 (Bethesda)">
        <title>Insights into Ongoing Evolution of the Hexachlorocyclohexane Catabolic Pathway from Comparative Genomics of Ten Sphingomonadaceae Strains.</title>
        <authorList>
            <person name="Pearce S.L."/>
            <person name="Oakeshott J.G."/>
            <person name="Pandey G."/>
        </authorList>
    </citation>
    <scope>NUCLEOTIDE SEQUENCE [LARGE SCALE GENOMIC DNA]</scope>
    <source>
        <strain evidence="4 5">LL01</strain>
    </source>
</reference>
<dbReference type="SUPFAM" id="SSF52172">
    <property type="entry name" value="CheY-like"/>
    <property type="match status" value="1"/>
</dbReference>
<dbReference type="Gene3D" id="3.40.50.2300">
    <property type="match status" value="1"/>
</dbReference>
<dbReference type="InterPro" id="IPR050595">
    <property type="entry name" value="Bact_response_regulator"/>
</dbReference>
<evidence type="ECO:0000313" key="4">
    <source>
        <dbReference type="EMBL" id="KMS52403.1"/>
    </source>
</evidence>
<dbReference type="GO" id="GO:0000160">
    <property type="term" value="P:phosphorelay signal transduction system"/>
    <property type="evidence" value="ECO:0007669"/>
    <property type="project" value="InterPro"/>
</dbReference>
<dbReference type="SMART" id="SM00448">
    <property type="entry name" value="REC"/>
    <property type="match status" value="1"/>
</dbReference>
<name>A0A0J7XMR5_9SPHN</name>
<accession>A0A0J7XMR5</accession>
<protein>
    <recommendedName>
        <fullName evidence="3">Response regulatory domain-containing protein</fullName>
    </recommendedName>
</protein>
<dbReference type="InterPro" id="IPR011006">
    <property type="entry name" value="CheY-like_superfamily"/>
</dbReference>
<dbReference type="Proteomes" id="UP000052232">
    <property type="component" value="Unassembled WGS sequence"/>
</dbReference>
<organism evidence="4 5">
    <name type="scientific">Sphingobium cupriresistens LL01</name>
    <dbReference type="NCBI Taxonomy" id="1420583"/>
    <lineage>
        <taxon>Bacteria</taxon>
        <taxon>Pseudomonadati</taxon>
        <taxon>Pseudomonadota</taxon>
        <taxon>Alphaproteobacteria</taxon>
        <taxon>Sphingomonadales</taxon>
        <taxon>Sphingomonadaceae</taxon>
        <taxon>Sphingobium</taxon>
    </lineage>
</organism>
<dbReference type="AlphaFoldDB" id="A0A0J7XMR5"/>
<evidence type="ECO:0000256" key="1">
    <source>
        <dbReference type="ARBA" id="ARBA00022553"/>
    </source>
</evidence>
<evidence type="ECO:0000259" key="3">
    <source>
        <dbReference type="PROSITE" id="PS50110"/>
    </source>
</evidence>
<dbReference type="PANTHER" id="PTHR44591:SF21">
    <property type="entry name" value="TWO-COMPONENT RESPONSE REGULATOR"/>
    <property type="match status" value="1"/>
</dbReference>
<feature type="modified residue" description="4-aspartylphosphate" evidence="2">
    <location>
        <position position="57"/>
    </location>
</feature>